<evidence type="ECO:0000256" key="1">
    <source>
        <dbReference type="SAM" id="MobiDB-lite"/>
    </source>
</evidence>
<feature type="compositionally biased region" description="Low complexity" evidence="1">
    <location>
        <begin position="238"/>
        <end position="252"/>
    </location>
</feature>
<keyword evidence="3" id="KW-1185">Reference proteome</keyword>
<name>A0A5C2S8Z8_9APHY</name>
<evidence type="ECO:0000313" key="2">
    <source>
        <dbReference type="EMBL" id="RPD60293.1"/>
    </source>
</evidence>
<proteinExistence type="predicted"/>
<feature type="compositionally biased region" description="Basic and acidic residues" evidence="1">
    <location>
        <begin position="188"/>
        <end position="201"/>
    </location>
</feature>
<dbReference type="AlphaFoldDB" id="A0A5C2S8Z8"/>
<dbReference type="EMBL" id="ML122266">
    <property type="protein sequence ID" value="RPD60293.1"/>
    <property type="molecule type" value="Genomic_DNA"/>
</dbReference>
<reference evidence="2" key="1">
    <citation type="journal article" date="2018" name="Genome Biol. Evol.">
        <title>Genomics and development of Lentinus tigrinus, a white-rot wood-decaying mushroom with dimorphic fruiting bodies.</title>
        <authorList>
            <person name="Wu B."/>
            <person name="Xu Z."/>
            <person name="Knudson A."/>
            <person name="Carlson A."/>
            <person name="Chen N."/>
            <person name="Kovaka S."/>
            <person name="LaButti K."/>
            <person name="Lipzen A."/>
            <person name="Pennachio C."/>
            <person name="Riley R."/>
            <person name="Schakwitz W."/>
            <person name="Umezawa K."/>
            <person name="Ohm R.A."/>
            <person name="Grigoriev I.V."/>
            <person name="Nagy L.G."/>
            <person name="Gibbons J."/>
            <person name="Hibbett D."/>
        </authorList>
    </citation>
    <scope>NUCLEOTIDE SEQUENCE [LARGE SCALE GENOMIC DNA]</scope>
    <source>
        <strain evidence="2">ALCF2SS1-6</strain>
    </source>
</reference>
<sequence length="291" mass="33829">MHRDSWNTHRPGPILHLEPEQVADRTCEAVPDEDNRNKSPFFCMDLVLNSLARFCPRHQQMFIESLARYKESARCAEKLRPRILELNRKSKASKIYNGTDISEAIADTEEYIFWATQERKERMSHTQRFYAYGAPSASPRSPNARAKGRAAPSDAGHQKRIANIEKLIQMARKVLSYLRRSERELQLAARKSDQRQRELSQGRDAQTPQPLLPTSPTTKDDRFVVRDITIHLDPLKNPRSSTSSRRSTPIIRRNLRDRQGRRISSQTSLRSWKAYRRYPGAPRIRLPAWTE</sequence>
<accession>A0A5C2S8Z8</accession>
<feature type="compositionally biased region" description="Low complexity" evidence="1">
    <location>
        <begin position="206"/>
        <end position="217"/>
    </location>
</feature>
<feature type="region of interest" description="Disordered" evidence="1">
    <location>
        <begin position="133"/>
        <end position="158"/>
    </location>
</feature>
<dbReference type="Proteomes" id="UP000313359">
    <property type="component" value="Unassembled WGS sequence"/>
</dbReference>
<gene>
    <name evidence="2" type="ORF">L227DRAFT_575379</name>
</gene>
<organism evidence="2 3">
    <name type="scientific">Lentinus tigrinus ALCF2SS1-6</name>
    <dbReference type="NCBI Taxonomy" id="1328759"/>
    <lineage>
        <taxon>Eukaryota</taxon>
        <taxon>Fungi</taxon>
        <taxon>Dikarya</taxon>
        <taxon>Basidiomycota</taxon>
        <taxon>Agaricomycotina</taxon>
        <taxon>Agaricomycetes</taxon>
        <taxon>Polyporales</taxon>
        <taxon>Polyporaceae</taxon>
        <taxon>Lentinus</taxon>
    </lineage>
</organism>
<protein>
    <submittedName>
        <fullName evidence="2">Uncharacterized protein</fullName>
    </submittedName>
</protein>
<evidence type="ECO:0000313" key="3">
    <source>
        <dbReference type="Proteomes" id="UP000313359"/>
    </source>
</evidence>
<feature type="compositionally biased region" description="Basic and acidic residues" evidence="1">
    <location>
        <begin position="218"/>
        <end position="236"/>
    </location>
</feature>
<feature type="region of interest" description="Disordered" evidence="1">
    <location>
        <begin position="188"/>
        <end position="268"/>
    </location>
</feature>